<feature type="compositionally biased region" description="Basic and acidic residues" evidence="1">
    <location>
        <begin position="376"/>
        <end position="386"/>
    </location>
</feature>
<dbReference type="EMBL" id="UZAG01019526">
    <property type="protein sequence ID" value="VDO44014.1"/>
    <property type="molecule type" value="Genomic_DNA"/>
</dbReference>
<feature type="compositionally biased region" description="Low complexity" evidence="1">
    <location>
        <begin position="413"/>
        <end position="430"/>
    </location>
</feature>
<organism evidence="4">
    <name type="scientific">Brugia timori</name>
    <dbReference type="NCBI Taxonomy" id="42155"/>
    <lineage>
        <taxon>Eukaryota</taxon>
        <taxon>Metazoa</taxon>
        <taxon>Ecdysozoa</taxon>
        <taxon>Nematoda</taxon>
        <taxon>Chromadorea</taxon>
        <taxon>Rhabditida</taxon>
        <taxon>Spirurina</taxon>
        <taxon>Spiruromorpha</taxon>
        <taxon>Filarioidea</taxon>
        <taxon>Onchocercidae</taxon>
        <taxon>Brugia</taxon>
    </lineage>
</organism>
<keyword evidence="3" id="KW-1185">Reference proteome</keyword>
<evidence type="ECO:0000313" key="4">
    <source>
        <dbReference type="WBParaSite" id="BTMF_0001485001-mRNA-1"/>
    </source>
</evidence>
<accession>A0A0R3R4B0</accession>
<evidence type="ECO:0000313" key="3">
    <source>
        <dbReference type="Proteomes" id="UP000280834"/>
    </source>
</evidence>
<reference evidence="4" key="1">
    <citation type="submission" date="2017-02" db="UniProtKB">
        <authorList>
            <consortium name="WormBaseParasite"/>
        </authorList>
    </citation>
    <scope>IDENTIFICATION</scope>
</reference>
<feature type="compositionally biased region" description="Polar residues" evidence="1">
    <location>
        <begin position="393"/>
        <end position="412"/>
    </location>
</feature>
<proteinExistence type="predicted"/>
<dbReference type="WBParaSite" id="BTMF_0001485001-mRNA-1">
    <property type="protein sequence ID" value="BTMF_0001485001-mRNA-1"/>
    <property type="gene ID" value="BTMF_0001485001"/>
</dbReference>
<feature type="region of interest" description="Disordered" evidence="1">
    <location>
        <begin position="370"/>
        <end position="430"/>
    </location>
</feature>
<protein>
    <submittedName>
        <fullName evidence="4">Pecanex-like protein</fullName>
    </submittedName>
</protein>
<sequence length="430" mass="47813">MADNLKESSVFRIQKTDVTGPDELITPVEDLKESQKTTNLLVTKTTEIIKNEQPSSISKKVSQTKDQIGKILSNTEIANKTPRERSKLEKKDVNWKKCGIAKSEQRVISKKLDKTDKTISLDHKTISQMKTDNNRSFPDANKMIRKITDETTGTLTIQNVETKSNQSIFPASSGSELRLNSRNETFTDKSQSSNKNLLITHPISNKIKKQSLFLQWSLNIKKKVYELFPFLIVGHDDLDYDLPMLYVTEMIIPDENDLDTDEDRLDRMQMEDHGVSWVDTPDKIPGRCIGAGCDKHQSLKSLRFAPVNCHNQHYHITKFCSDCGADKNVISNNCCNCCNCCCNQISSHHCTNDNDDSTGDATVTATGCGGPSTDCNSRDATESDTSKDEDESPPTSVTSISGKASSEFKSNYPSVPSSCPTSSSCKTILN</sequence>
<reference evidence="2 3" key="2">
    <citation type="submission" date="2018-11" db="EMBL/GenBank/DDBJ databases">
        <authorList>
            <consortium name="Pathogen Informatics"/>
        </authorList>
    </citation>
    <scope>NUCLEOTIDE SEQUENCE [LARGE SCALE GENOMIC DNA]</scope>
</reference>
<evidence type="ECO:0000313" key="2">
    <source>
        <dbReference type="EMBL" id="VDO44014.1"/>
    </source>
</evidence>
<dbReference type="Proteomes" id="UP000280834">
    <property type="component" value="Unassembled WGS sequence"/>
</dbReference>
<evidence type="ECO:0000256" key="1">
    <source>
        <dbReference type="SAM" id="MobiDB-lite"/>
    </source>
</evidence>
<dbReference type="AlphaFoldDB" id="A0A0R3R4B0"/>
<name>A0A0R3R4B0_9BILA</name>
<gene>
    <name evidence="2" type="ORF">BTMF_LOCUS12845</name>
</gene>